<keyword evidence="3" id="KW-1003">Cell membrane</keyword>
<comment type="similarity">
    <text evidence="2">Belongs to the TrbI/VirB10 family.</text>
</comment>
<evidence type="ECO:0000256" key="3">
    <source>
        <dbReference type="ARBA" id="ARBA00022475"/>
    </source>
</evidence>
<dbReference type="InterPro" id="IPR005498">
    <property type="entry name" value="T4SS_VirB10/TraB/TrbI"/>
</dbReference>
<evidence type="ECO:0000256" key="2">
    <source>
        <dbReference type="ARBA" id="ARBA00010265"/>
    </source>
</evidence>
<dbReference type="RefSeq" id="WP_077123046.1">
    <property type="nucleotide sequence ID" value="NZ_FMUE01000024.1"/>
</dbReference>
<keyword evidence="4" id="KW-0812">Transmembrane</keyword>
<dbReference type="EMBL" id="FMUE01000024">
    <property type="protein sequence ID" value="SCX35820.1"/>
    <property type="molecule type" value="Genomic_DNA"/>
</dbReference>
<dbReference type="AlphaFoldDB" id="A0A1R3U2Y7"/>
<keyword evidence="5" id="KW-1133">Transmembrane helix</keyword>
<keyword evidence="6" id="KW-0472">Membrane</keyword>
<reference evidence="9" key="1">
    <citation type="submission" date="2016-10" db="EMBL/GenBank/DDBJ databases">
        <authorList>
            <person name="Wibberg D."/>
        </authorList>
    </citation>
    <scope>NUCLEOTIDE SEQUENCE [LARGE SCALE GENOMIC DNA]</scope>
</reference>
<evidence type="ECO:0000256" key="6">
    <source>
        <dbReference type="ARBA" id="ARBA00023136"/>
    </source>
</evidence>
<name>A0A1R3U2Y7_9HYPH</name>
<evidence type="ECO:0000313" key="9">
    <source>
        <dbReference type="Proteomes" id="UP000187891"/>
    </source>
</evidence>
<dbReference type="Gene3D" id="2.40.128.260">
    <property type="entry name" value="Type IV secretion system, VirB10/TraB/TrbI"/>
    <property type="match status" value="2"/>
</dbReference>
<protein>
    <submittedName>
        <fullName evidence="8">Type IV secretion system protein virB10</fullName>
    </submittedName>
</protein>
<organism evidence="8 9">
    <name type="scientific">Agrobacterium rosae</name>
    <dbReference type="NCBI Taxonomy" id="1972867"/>
    <lineage>
        <taxon>Bacteria</taxon>
        <taxon>Pseudomonadati</taxon>
        <taxon>Pseudomonadota</taxon>
        <taxon>Alphaproteobacteria</taxon>
        <taxon>Hyphomicrobiales</taxon>
        <taxon>Rhizobiaceae</taxon>
        <taxon>Rhizobium/Agrobacterium group</taxon>
        <taxon>Agrobacterium</taxon>
    </lineage>
</organism>
<feature type="compositionally biased region" description="Pro residues" evidence="7">
    <location>
        <begin position="1"/>
        <end position="16"/>
    </location>
</feature>
<accession>A0A1R3U2Y7</accession>
<feature type="region of interest" description="Disordered" evidence="7">
    <location>
        <begin position="101"/>
        <end position="175"/>
    </location>
</feature>
<evidence type="ECO:0000256" key="5">
    <source>
        <dbReference type="ARBA" id="ARBA00022989"/>
    </source>
</evidence>
<comment type="subcellular location">
    <subcellularLocation>
        <location evidence="1">Cell membrane</location>
        <topology evidence="1">Single-pass membrane protein</topology>
    </subcellularLocation>
</comment>
<dbReference type="GO" id="GO:0005886">
    <property type="term" value="C:plasma membrane"/>
    <property type="evidence" value="ECO:0007669"/>
    <property type="project" value="UniProtKB-SubCell"/>
</dbReference>
<dbReference type="InterPro" id="IPR042217">
    <property type="entry name" value="T4SS_VirB10/TrbI"/>
</dbReference>
<evidence type="ECO:0000256" key="7">
    <source>
        <dbReference type="SAM" id="MobiDB-lite"/>
    </source>
</evidence>
<sequence length="396" mass="41136">MSDISNPPPPSDPRPPSTGMIEGERHVSDVAGRAPIVSKRAGVGVIIAGAAIACGVIVLTSAKPDLQPDPGPQLSARPAITFVPPPPVVSPLPQQVPPLPIDPVLAQPTPGPAAAPSKPQPRLLIYTSGNAGNSDGRGSGMMSPDPYGAGGELPAPGRSSMDVAGFSGERNGQGERDELATRLKPTQLTGVSANVLRNQPYLLTTGTLIPCILQTAMDSTLPGLVTCVVPQDIMGKTGLTLLDRGTRVVGQFRGGVQQGVERLFVLWTRAETPQGVVINLDSPASDPLGRAGMDGEVDRHFWQRFGGALLLSTVDGAIQAGVAMASKEGTTTINTGSTQSVIAQSLSGTINIPPTVRKNQGELVSIFVARDLDFSTVYRVMPTPPPTISAGRRIMK</sequence>
<dbReference type="Pfam" id="PF03743">
    <property type="entry name" value="TrbI"/>
    <property type="match status" value="1"/>
</dbReference>
<feature type="region of interest" description="Disordered" evidence="7">
    <location>
        <begin position="1"/>
        <end position="22"/>
    </location>
</feature>
<gene>
    <name evidence="8" type="ORF">DSM25559_5168</name>
</gene>
<dbReference type="NCBIfam" id="NF038091">
    <property type="entry name" value="T4SS_VirB10"/>
    <property type="match status" value="1"/>
</dbReference>
<dbReference type="CDD" id="cd16429">
    <property type="entry name" value="VirB10"/>
    <property type="match status" value="1"/>
</dbReference>
<evidence type="ECO:0000256" key="4">
    <source>
        <dbReference type="ARBA" id="ARBA00022692"/>
    </source>
</evidence>
<proteinExistence type="inferred from homology"/>
<dbReference type="InterPro" id="IPR047695">
    <property type="entry name" value="T4SS_VirB10/PtlG"/>
</dbReference>
<dbReference type="Proteomes" id="UP000187891">
    <property type="component" value="Unassembled WGS sequence"/>
</dbReference>
<dbReference type="STRING" id="1907666.DSM25559_5168"/>
<evidence type="ECO:0000256" key="1">
    <source>
        <dbReference type="ARBA" id="ARBA00004162"/>
    </source>
</evidence>
<evidence type="ECO:0000313" key="8">
    <source>
        <dbReference type="EMBL" id="SCX35820.1"/>
    </source>
</evidence>